<dbReference type="InterPro" id="IPR007130">
    <property type="entry name" value="DAGAT"/>
</dbReference>
<evidence type="ECO:0000256" key="11">
    <source>
        <dbReference type="SAM" id="Phobius"/>
    </source>
</evidence>
<evidence type="ECO:0000256" key="10">
    <source>
        <dbReference type="ARBA" id="ARBA00023315"/>
    </source>
</evidence>
<evidence type="ECO:0000256" key="5">
    <source>
        <dbReference type="ARBA" id="ARBA00022692"/>
    </source>
</evidence>
<feature type="transmembrane region" description="Helical" evidence="11">
    <location>
        <begin position="208"/>
        <end position="227"/>
    </location>
</feature>
<dbReference type="EMBL" id="CAXAMM010010766">
    <property type="protein sequence ID" value="CAK9024134.1"/>
    <property type="molecule type" value="Genomic_DNA"/>
</dbReference>
<feature type="transmembrane region" description="Helical" evidence="11">
    <location>
        <begin position="428"/>
        <end position="447"/>
    </location>
</feature>
<feature type="transmembrane region" description="Helical" evidence="11">
    <location>
        <begin position="453"/>
        <end position="471"/>
    </location>
</feature>
<evidence type="ECO:0000256" key="2">
    <source>
        <dbReference type="ARBA" id="ARBA00005420"/>
    </source>
</evidence>
<dbReference type="PANTHER" id="PTHR12317:SF34">
    <property type="entry name" value="ACYLTRANSFERASE"/>
    <property type="match status" value="1"/>
</dbReference>
<keyword evidence="6" id="KW-0256">Endoplasmic reticulum</keyword>
<feature type="transmembrane region" description="Helical" evidence="11">
    <location>
        <begin position="258"/>
        <end position="277"/>
    </location>
</feature>
<comment type="similarity">
    <text evidence="2">Belongs to the diacylglycerol acyltransferase family.</text>
</comment>
<name>A0ABP0KBF5_9DINO</name>
<comment type="caution">
    <text evidence="12">The sequence shown here is derived from an EMBL/GenBank/DDBJ whole genome shotgun (WGS) entry which is preliminary data.</text>
</comment>
<dbReference type="Pfam" id="PF03982">
    <property type="entry name" value="DAGAT"/>
    <property type="match status" value="1"/>
</dbReference>
<evidence type="ECO:0000256" key="6">
    <source>
        <dbReference type="ARBA" id="ARBA00022824"/>
    </source>
</evidence>
<evidence type="ECO:0000256" key="4">
    <source>
        <dbReference type="ARBA" id="ARBA00022679"/>
    </source>
</evidence>
<accession>A0ABP0KBF5</accession>
<feature type="transmembrane region" description="Helical" evidence="11">
    <location>
        <begin position="392"/>
        <end position="407"/>
    </location>
</feature>
<evidence type="ECO:0000256" key="1">
    <source>
        <dbReference type="ARBA" id="ARBA00004477"/>
    </source>
</evidence>
<dbReference type="PANTHER" id="PTHR12317">
    <property type="entry name" value="DIACYLGLYCEROL O-ACYLTRANSFERASE"/>
    <property type="match status" value="1"/>
</dbReference>
<keyword evidence="5 11" id="KW-0812">Transmembrane</keyword>
<keyword evidence="9 11" id="KW-0472">Membrane</keyword>
<evidence type="ECO:0000256" key="3">
    <source>
        <dbReference type="ARBA" id="ARBA00022516"/>
    </source>
</evidence>
<feature type="transmembrane region" description="Helical" evidence="11">
    <location>
        <begin position="342"/>
        <end position="359"/>
    </location>
</feature>
<gene>
    <name evidence="12" type="ORF">SCF082_LOCUS16484</name>
</gene>
<sequence length="769" mass="86564">MYSLLGREVAAKIALFPDQVEVFREPHGLNDTALSRNFAFIGAASHTVVFGFGLACATLLQKARVLQGLRHKTQPLTMVSSLALVLLIAAIFHGLSWRFLNFCFEEEIYMVHDFAQLFFDAKAGASPFAWSSSVSYTVALVLGLLMNIEMIPFTADMSAFQSLSVWTTFTGVPFIAWLVTLDIVTMPILNSAVGSEVQDETRNATKSIAFIIGLVICCLVPTTMTFLNTLAKLEFVSPETGKTLGFTAFLVHNFAESLRTLLISSVFASFFLVASLHDEDFSLPEMVLFTVESVFAVALRLHVYVGFGVVAFVGYCGYVFNKDIWPTSLLERPVDMLVASPYHKWVLNVVSFVLVSYLWNCHLIGFWGSFGPFHIFAAFHPRYTQVEAHKDAWIWVLFGTYGFAVVLKSAMKIFSARFKVKWGFMQDLVMAFFMVVPLGMILWYNFINSRPGFPIYIGMTVIHLFYISRTWKDRPESTGWRFWPALRLSRLWTLIELYFDQHIIVDGCNVNTKDPACKGNTANWSPNHSDLDYDKIKVDGQEPTPRLMGFHPHGLLPVAVVWSHMTPRWRSIFGLQMPVTLTDAFIHAIPFFRDFAQFAGGLEVTRDNVISVLRQRKTALLVPGGQGEILLHSSENLAKKWAVCDAKHKGFIRVALENGAELVPTYSFGELQAIQNISFPPMQRFTRKVLGFSFPFFPVGLLGILPIPNPVQMTWVIGKPMRFPCATPGKPTNAEVDFAHEKYFEALVALYDKYKADAGFPDWTIKLSK</sequence>
<keyword evidence="7 11" id="KW-1133">Transmembrane helix</keyword>
<protein>
    <submittedName>
        <fullName evidence="12">2-acylglycerol O-acyltransferase 1 (Acyl-CoA:monoacylglycerol acyltransferase 1) (MGAT1) (Monoacylglycerol O-acyltransferase 1)</fullName>
    </submittedName>
</protein>
<reference evidence="12 13" key="1">
    <citation type="submission" date="2024-02" db="EMBL/GenBank/DDBJ databases">
        <authorList>
            <person name="Chen Y."/>
            <person name="Shah S."/>
            <person name="Dougan E. K."/>
            <person name="Thang M."/>
            <person name="Chan C."/>
        </authorList>
    </citation>
    <scope>NUCLEOTIDE SEQUENCE [LARGE SCALE GENOMIC DNA]</scope>
</reference>
<keyword evidence="10" id="KW-0012">Acyltransferase</keyword>
<evidence type="ECO:0000313" key="12">
    <source>
        <dbReference type="EMBL" id="CAK9024134.1"/>
    </source>
</evidence>
<evidence type="ECO:0000256" key="8">
    <source>
        <dbReference type="ARBA" id="ARBA00023098"/>
    </source>
</evidence>
<evidence type="ECO:0000256" key="9">
    <source>
        <dbReference type="ARBA" id="ARBA00023136"/>
    </source>
</evidence>
<evidence type="ECO:0000256" key="7">
    <source>
        <dbReference type="ARBA" id="ARBA00022989"/>
    </source>
</evidence>
<feature type="transmembrane region" description="Helical" evidence="11">
    <location>
        <begin position="81"/>
        <end position="100"/>
    </location>
</feature>
<organism evidence="12 13">
    <name type="scientific">Durusdinium trenchii</name>
    <dbReference type="NCBI Taxonomy" id="1381693"/>
    <lineage>
        <taxon>Eukaryota</taxon>
        <taxon>Sar</taxon>
        <taxon>Alveolata</taxon>
        <taxon>Dinophyceae</taxon>
        <taxon>Suessiales</taxon>
        <taxon>Symbiodiniaceae</taxon>
        <taxon>Durusdinium</taxon>
    </lineage>
</organism>
<evidence type="ECO:0000313" key="13">
    <source>
        <dbReference type="Proteomes" id="UP001642464"/>
    </source>
</evidence>
<feature type="transmembrane region" description="Helical" evidence="11">
    <location>
        <begin position="128"/>
        <end position="151"/>
    </location>
</feature>
<feature type="transmembrane region" description="Helical" evidence="11">
    <location>
        <begin position="689"/>
        <end position="707"/>
    </location>
</feature>
<feature type="transmembrane region" description="Helical" evidence="11">
    <location>
        <begin position="297"/>
        <end position="321"/>
    </location>
</feature>
<feature type="transmembrane region" description="Helical" evidence="11">
    <location>
        <begin position="38"/>
        <end position="60"/>
    </location>
</feature>
<comment type="subcellular location">
    <subcellularLocation>
        <location evidence="1">Endoplasmic reticulum membrane</location>
        <topology evidence="1">Multi-pass membrane protein</topology>
    </subcellularLocation>
</comment>
<keyword evidence="8" id="KW-0443">Lipid metabolism</keyword>
<dbReference type="Proteomes" id="UP001642464">
    <property type="component" value="Unassembled WGS sequence"/>
</dbReference>
<keyword evidence="4" id="KW-0808">Transferase</keyword>
<proteinExistence type="inferred from homology"/>
<feature type="transmembrane region" description="Helical" evidence="11">
    <location>
        <begin position="163"/>
        <end position="188"/>
    </location>
</feature>
<keyword evidence="13" id="KW-1185">Reference proteome</keyword>
<keyword evidence="3" id="KW-0444">Lipid biosynthesis</keyword>
<dbReference type="CDD" id="cd07987">
    <property type="entry name" value="LPLAT_MGAT-like"/>
    <property type="match status" value="1"/>
</dbReference>